<accession>A0ABU1WAD5</accession>
<evidence type="ECO:0000313" key="3">
    <source>
        <dbReference type="Proteomes" id="UP001251524"/>
    </source>
</evidence>
<reference evidence="2 3" key="1">
    <citation type="submission" date="2023-07" db="EMBL/GenBank/DDBJ databases">
        <title>Sorghum-associated microbial communities from plants grown in Nebraska, USA.</title>
        <authorList>
            <person name="Schachtman D."/>
        </authorList>
    </citation>
    <scope>NUCLEOTIDE SEQUENCE [LARGE SCALE GENOMIC DNA]</scope>
    <source>
        <strain evidence="2 3">BE198</strain>
    </source>
</reference>
<name>A0ABU1WAD5_9GAMM</name>
<gene>
    <name evidence="2" type="ORF">J2X06_001707</name>
</gene>
<evidence type="ECO:0000313" key="2">
    <source>
        <dbReference type="EMBL" id="MDR7134523.1"/>
    </source>
</evidence>
<evidence type="ECO:0000256" key="1">
    <source>
        <dbReference type="SAM" id="MobiDB-lite"/>
    </source>
</evidence>
<proteinExistence type="predicted"/>
<sequence>MTDISDNPVQVLRLAILEQLVGALLTNNIDVMLGDMLMELMLQPKDRHGRLRGQYVSITHSFAAVFIDMTFAEMDALYEAVLLRAELRHGPLECEDREIPPAAIPWGYAGAPAAMPALDRTRQATAVEIEQLFAQRERALQAGHPDQRAEDEHRSSSTIWRRAKAHSSS</sequence>
<feature type="region of interest" description="Disordered" evidence="1">
    <location>
        <begin position="137"/>
        <end position="169"/>
    </location>
</feature>
<dbReference type="RefSeq" id="WP_310060838.1">
    <property type="nucleotide sequence ID" value="NZ_JAVDVY010000001.1"/>
</dbReference>
<protein>
    <recommendedName>
        <fullName evidence="4">DUF4194 domain-containing protein</fullName>
    </recommendedName>
</protein>
<dbReference type="EMBL" id="JAVDVY010000001">
    <property type="protein sequence ID" value="MDR7134523.1"/>
    <property type="molecule type" value="Genomic_DNA"/>
</dbReference>
<keyword evidence="3" id="KW-1185">Reference proteome</keyword>
<evidence type="ECO:0008006" key="4">
    <source>
        <dbReference type="Google" id="ProtNLM"/>
    </source>
</evidence>
<dbReference type="Proteomes" id="UP001251524">
    <property type="component" value="Unassembled WGS sequence"/>
</dbReference>
<comment type="caution">
    <text evidence="2">The sequence shown here is derived from an EMBL/GenBank/DDBJ whole genome shotgun (WGS) entry which is preliminary data.</text>
</comment>
<feature type="compositionally biased region" description="Basic and acidic residues" evidence="1">
    <location>
        <begin position="137"/>
        <end position="155"/>
    </location>
</feature>
<organism evidence="2 3">
    <name type="scientific">Lysobacter niastensis</name>
    <dbReference type="NCBI Taxonomy" id="380629"/>
    <lineage>
        <taxon>Bacteria</taxon>
        <taxon>Pseudomonadati</taxon>
        <taxon>Pseudomonadota</taxon>
        <taxon>Gammaproteobacteria</taxon>
        <taxon>Lysobacterales</taxon>
        <taxon>Lysobacteraceae</taxon>
        <taxon>Lysobacter</taxon>
    </lineage>
</organism>